<dbReference type="PIRSF" id="PIRSF000027">
    <property type="entry name" value="Cytc_c_prime"/>
    <property type="match status" value="1"/>
</dbReference>
<dbReference type="InterPro" id="IPR002321">
    <property type="entry name" value="Cyt_c_II"/>
</dbReference>
<comment type="caution">
    <text evidence="9">The sequence shown here is derived from an EMBL/GenBank/DDBJ whole genome shotgun (WGS) entry which is preliminary data.</text>
</comment>
<proteinExistence type="predicted"/>
<keyword evidence="5 6" id="KW-0408">Iron</keyword>
<dbReference type="Gene3D" id="1.20.120.10">
    <property type="entry name" value="Cytochrome c/b562"/>
    <property type="match status" value="1"/>
</dbReference>
<gene>
    <name evidence="9" type="ORF">TMPK1_37820</name>
</gene>
<dbReference type="SUPFAM" id="SSF47175">
    <property type="entry name" value="Cytochromes"/>
    <property type="match status" value="1"/>
</dbReference>
<sequence length="152" mass="15514">MRVPMMALVAGAMVAIAGVAVAQAPSVGDVIKTRQANLKQMGGAMKTLGDMAKSGTVDKAAGTEAAKKLDGHAQNIATWFPVGSGPESGVETKAKPEIWAKQDDFKKAADGLKAETGKMQLAVDSGDAAKLGAQVAATGKACGTCHEQFRSK</sequence>
<evidence type="ECO:0000256" key="7">
    <source>
        <dbReference type="PIRSR" id="PIRSR000027-2"/>
    </source>
</evidence>
<dbReference type="PROSITE" id="PS51009">
    <property type="entry name" value="CYTCII"/>
    <property type="match status" value="1"/>
</dbReference>
<dbReference type="Proteomes" id="UP000681075">
    <property type="component" value="Unassembled WGS sequence"/>
</dbReference>
<feature type="binding site" description="axial binding residue" evidence="6">
    <location>
        <position position="146"/>
    </location>
    <ligand>
        <name>heme c</name>
        <dbReference type="ChEBI" id="CHEBI:61717"/>
    </ligand>
    <ligandPart>
        <name>Fe</name>
        <dbReference type="ChEBI" id="CHEBI:18248"/>
    </ligandPart>
</feature>
<dbReference type="GO" id="GO:0005506">
    <property type="term" value="F:iron ion binding"/>
    <property type="evidence" value="ECO:0007669"/>
    <property type="project" value="InterPro"/>
</dbReference>
<dbReference type="PRINTS" id="PR00608">
    <property type="entry name" value="CYTCHROMECII"/>
</dbReference>
<name>A0A8S8XK30_9PROT</name>
<evidence type="ECO:0000256" key="8">
    <source>
        <dbReference type="SAM" id="SignalP"/>
    </source>
</evidence>
<keyword evidence="3 6" id="KW-0479">Metal-binding</keyword>
<feature type="binding site" description="covalent" evidence="7">
    <location>
        <position position="145"/>
    </location>
    <ligand>
        <name>heme c</name>
        <dbReference type="ChEBI" id="CHEBI:61717"/>
    </ligand>
</feature>
<evidence type="ECO:0000256" key="6">
    <source>
        <dbReference type="PIRSR" id="PIRSR000027-1"/>
    </source>
</evidence>
<protein>
    <submittedName>
        <fullName evidence="9">Cytochrome C556</fullName>
    </submittedName>
</protein>
<dbReference type="GO" id="GO:0042597">
    <property type="term" value="C:periplasmic space"/>
    <property type="evidence" value="ECO:0007669"/>
    <property type="project" value="InterPro"/>
</dbReference>
<organism evidence="9 10">
    <name type="scientific">Roseiterribacter gracilis</name>
    <dbReference type="NCBI Taxonomy" id="2812848"/>
    <lineage>
        <taxon>Bacteria</taxon>
        <taxon>Pseudomonadati</taxon>
        <taxon>Pseudomonadota</taxon>
        <taxon>Alphaproteobacteria</taxon>
        <taxon>Rhodospirillales</taxon>
        <taxon>Roseiterribacteraceae</taxon>
        <taxon>Roseiterribacter</taxon>
    </lineage>
</organism>
<dbReference type="GO" id="GO:0022900">
    <property type="term" value="P:electron transport chain"/>
    <property type="evidence" value="ECO:0007669"/>
    <property type="project" value="InterPro"/>
</dbReference>
<evidence type="ECO:0000256" key="4">
    <source>
        <dbReference type="ARBA" id="ARBA00022982"/>
    </source>
</evidence>
<dbReference type="InterPro" id="IPR012127">
    <property type="entry name" value="Cyt_c_prime"/>
</dbReference>
<feature type="signal peptide" evidence="8">
    <location>
        <begin position="1"/>
        <end position="22"/>
    </location>
</feature>
<dbReference type="GO" id="GO:0009055">
    <property type="term" value="F:electron transfer activity"/>
    <property type="evidence" value="ECO:0007669"/>
    <property type="project" value="InterPro"/>
</dbReference>
<keyword evidence="2 7" id="KW-0349">Heme</keyword>
<keyword evidence="4" id="KW-0249">Electron transport</keyword>
<evidence type="ECO:0000256" key="1">
    <source>
        <dbReference type="ARBA" id="ARBA00022448"/>
    </source>
</evidence>
<keyword evidence="1" id="KW-0813">Transport</keyword>
<dbReference type="Pfam" id="PF01322">
    <property type="entry name" value="Cytochrom_C_2"/>
    <property type="match status" value="1"/>
</dbReference>
<accession>A0A8S8XK30</accession>
<evidence type="ECO:0000256" key="3">
    <source>
        <dbReference type="ARBA" id="ARBA00022723"/>
    </source>
</evidence>
<keyword evidence="8" id="KW-0732">Signal</keyword>
<dbReference type="InterPro" id="IPR010980">
    <property type="entry name" value="Cyt_c/b562"/>
</dbReference>
<evidence type="ECO:0000313" key="9">
    <source>
        <dbReference type="EMBL" id="GIL41545.1"/>
    </source>
</evidence>
<dbReference type="RefSeq" id="WP_420245062.1">
    <property type="nucleotide sequence ID" value="NZ_BOPV01000001.1"/>
</dbReference>
<dbReference type="EMBL" id="BOPV01000001">
    <property type="protein sequence ID" value="GIL41545.1"/>
    <property type="molecule type" value="Genomic_DNA"/>
</dbReference>
<keyword evidence="10" id="KW-1185">Reference proteome</keyword>
<dbReference type="InterPro" id="IPR015984">
    <property type="entry name" value="Cyt_c_prime_subgr"/>
</dbReference>
<evidence type="ECO:0000256" key="2">
    <source>
        <dbReference type="ARBA" id="ARBA00022617"/>
    </source>
</evidence>
<dbReference type="GO" id="GO:0020037">
    <property type="term" value="F:heme binding"/>
    <property type="evidence" value="ECO:0007669"/>
    <property type="project" value="InterPro"/>
</dbReference>
<reference evidence="9" key="1">
    <citation type="submission" date="2021-02" db="EMBL/GenBank/DDBJ databases">
        <title>Genome sequence of Rhodospirillales sp. strain TMPK1 isolated from soil.</title>
        <authorList>
            <person name="Nakai R."/>
            <person name="Kusada H."/>
            <person name="Tamaki H."/>
        </authorList>
    </citation>
    <scope>NUCLEOTIDE SEQUENCE</scope>
    <source>
        <strain evidence="9">TMPK1</strain>
    </source>
</reference>
<feature type="chain" id="PRO_5035885427" evidence="8">
    <location>
        <begin position="23"/>
        <end position="152"/>
    </location>
</feature>
<dbReference type="AlphaFoldDB" id="A0A8S8XK30"/>
<evidence type="ECO:0000256" key="5">
    <source>
        <dbReference type="ARBA" id="ARBA00023004"/>
    </source>
</evidence>
<evidence type="ECO:0000313" key="10">
    <source>
        <dbReference type="Proteomes" id="UP000681075"/>
    </source>
</evidence>
<comment type="PTM">
    <text evidence="7">Binds 1 heme group per subunit.</text>
</comment>
<feature type="binding site" description="covalent" evidence="7">
    <location>
        <position position="142"/>
    </location>
    <ligand>
        <name>heme c</name>
        <dbReference type="ChEBI" id="CHEBI:61717"/>
    </ligand>
</feature>